<accession>A0A4Y2M468</accession>
<protein>
    <submittedName>
        <fullName evidence="2">Uncharacterized protein</fullName>
    </submittedName>
</protein>
<reference evidence="2 3" key="1">
    <citation type="journal article" date="2019" name="Sci. Rep.">
        <title>Orb-weaving spider Araneus ventricosus genome elucidates the spidroin gene catalogue.</title>
        <authorList>
            <person name="Kono N."/>
            <person name="Nakamura H."/>
            <person name="Ohtoshi R."/>
            <person name="Moran D.A.P."/>
            <person name="Shinohara A."/>
            <person name="Yoshida Y."/>
            <person name="Fujiwara M."/>
            <person name="Mori M."/>
            <person name="Tomita M."/>
            <person name="Arakawa K."/>
        </authorList>
    </citation>
    <scope>NUCLEOTIDE SEQUENCE [LARGE SCALE GENOMIC DNA]</scope>
</reference>
<dbReference type="Proteomes" id="UP000499080">
    <property type="component" value="Unassembled WGS sequence"/>
</dbReference>
<evidence type="ECO:0000313" key="2">
    <source>
        <dbReference type="EMBL" id="GBN21223.1"/>
    </source>
</evidence>
<dbReference type="AlphaFoldDB" id="A0A4Y2M468"/>
<comment type="caution">
    <text evidence="2">The sequence shown here is derived from an EMBL/GenBank/DDBJ whole genome shotgun (WGS) entry which is preliminary data.</text>
</comment>
<keyword evidence="3" id="KW-1185">Reference proteome</keyword>
<evidence type="ECO:0000256" key="1">
    <source>
        <dbReference type="SAM" id="MobiDB-lite"/>
    </source>
</evidence>
<sequence length="164" mass="19262">MSTGRISRKCVRIIQKTNKLVLKYNLQSDMCFYLSATNLKNGLFLKVIDSLRMLKQKRMAGPVFHQRHGLRQFLKMESSRRLHPYRSQLYPYRNPFLAITLQLPKIEDGLWRTQKDAKTPKTKNKAASATYRRKQHQRSSGEGNGRAPKDNLRRMQKSIQDKKI</sequence>
<dbReference type="EMBL" id="BGPR01121347">
    <property type="protein sequence ID" value="GBN21223.1"/>
    <property type="molecule type" value="Genomic_DNA"/>
</dbReference>
<name>A0A4Y2M468_ARAVE</name>
<organism evidence="2 3">
    <name type="scientific">Araneus ventricosus</name>
    <name type="common">Orbweaver spider</name>
    <name type="synonym">Epeira ventricosa</name>
    <dbReference type="NCBI Taxonomy" id="182803"/>
    <lineage>
        <taxon>Eukaryota</taxon>
        <taxon>Metazoa</taxon>
        <taxon>Ecdysozoa</taxon>
        <taxon>Arthropoda</taxon>
        <taxon>Chelicerata</taxon>
        <taxon>Arachnida</taxon>
        <taxon>Araneae</taxon>
        <taxon>Araneomorphae</taxon>
        <taxon>Entelegynae</taxon>
        <taxon>Araneoidea</taxon>
        <taxon>Araneidae</taxon>
        <taxon>Araneus</taxon>
    </lineage>
</organism>
<proteinExistence type="predicted"/>
<feature type="compositionally biased region" description="Basic and acidic residues" evidence="1">
    <location>
        <begin position="147"/>
        <end position="164"/>
    </location>
</feature>
<feature type="region of interest" description="Disordered" evidence="1">
    <location>
        <begin position="112"/>
        <end position="164"/>
    </location>
</feature>
<gene>
    <name evidence="2" type="ORF">AVEN_132980_1</name>
</gene>
<evidence type="ECO:0000313" key="3">
    <source>
        <dbReference type="Proteomes" id="UP000499080"/>
    </source>
</evidence>